<protein>
    <recommendedName>
        <fullName evidence="1">F-box domain-containing protein</fullName>
    </recommendedName>
</protein>
<sequence>MDKTSAELPTEILHQILSLLPTKTAARTALLSKSWLKACSTKPHLCFDISDPVEYRAHEFLRIVDNTLESIFYCPIVEVEIVDAPKLLSFEYVNKGDSAPYLSSDNLHICLRTIEIGTCQNLKRVEFVKVTVEYWDLFKIIQKLHSVKELILHYCRYLRKIKISSSTLEVCSIVQCDLVEEAIFDTPKLLSLAFSDQDRLPSLSFERAPSQCRVSIRIDILWDVQHLMNLRRFLVELGDQVVDLTLSTFSKSLIIPRGIYHLPTLEVEHLELSYSDITTATYSSYNYDVIFAICLPKILTLQCDKKLRKFLRQQWLKKRENRFIKCTWKKYLINAEIEYKKRNGEDWMTLDRKILVADPHIIEEIYTIRFKQIQRNEKNKYSYIPRRVEFVKAEIDDVVLFELIPKLHFIKELILHYCKYLKNIRISSATLEVCSIESCVCLVQATFDVPKLLFLVVKPMQDFGERITLPCLSFESASSQCRIYIKYGDLPSDAEHIIDLRRSLVELNDKVADLTLVSISKGLRATSGVDHFPSTEVENLILTYCDWSITTYSSYLNDVFWICWPKNLTVHCGNKFRKFVCQQLLKKCWWRRPSKCSWKEYFINAQIDCMKRGGDDWMTLDWKMLASNPRIIEEIRIIRFNHTQRKEIKKESYILSPSSKCRISIYYGDLWDEEKYIDLRRSLIELRDQVVELRLFCIYIGLRGASGIDHIPIPEVVNLILTPYYSTTYFDIIFSICWPKSLTFQEDIRKIAILVHQQHELPQLGNIRH</sequence>
<dbReference type="STRING" id="4113.M1CEG4"/>
<dbReference type="AlphaFoldDB" id="M1CEG4"/>
<evidence type="ECO:0000313" key="2">
    <source>
        <dbReference type="EnsemblPlants" id="PGSC0003DMT400065702"/>
    </source>
</evidence>
<dbReference type="EnsemblPlants" id="PGSC0003DMT400065702">
    <property type="protein sequence ID" value="PGSC0003DMT400065702"/>
    <property type="gene ID" value="PGSC0003DMG400025563"/>
</dbReference>
<feature type="domain" description="F-box" evidence="1">
    <location>
        <begin position="8"/>
        <end position="49"/>
    </location>
</feature>
<evidence type="ECO:0000313" key="3">
    <source>
        <dbReference type="Proteomes" id="UP000011115"/>
    </source>
</evidence>
<dbReference type="PANTHER" id="PTHR34223:SF51">
    <property type="entry name" value="OS06G0556300 PROTEIN"/>
    <property type="match status" value="1"/>
</dbReference>
<dbReference type="SUPFAM" id="SSF81383">
    <property type="entry name" value="F-box domain"/>
    <property type="match status" value="1"/>
</dbReference>
<dbReference type="SMART" id="SM00256">
    <property type="entry name" value="FBOX"/>
    <property type="match status" value="1"/>
</dbReference>
<dbReference type="PANTHER" id="PTHR34223">
    <property type="entry name" value="OS11G0201299 PROTEIN"/>
    <property type="match status" value="1"/>
</dbReference>
<dbReference type="Proteomes" id="UP000011115">
    <property type="component" value="Unassembled WGS sequence"/>
</dbReference>
<organism evidence="2 3">
    <name type="scientific">Solanum tuberosum</name>
    <name type="common">Potato</name>
    <dbReference type="NCBI Taxonomy" id="4113"/>
    <lineage>
        <taxon>Eukaryota</taxon>
        <taxon>Viridiplantae</taxon>
        <taxon>Streptophyta</taxon>
        <taxon>Embryophyta</taxon>
        <taxon>Tracheophyta</taxon>
        <taxon>Spermatophyta</taxon>
        <taxon>Magnoliopsida</taxon>
        <taxon>eudicotyledons</taxon>
        <taxon>Gunneridae</taxon>
        <taxon>Pentapetalae</taxon>
        <taxon>asterids</taxon>
        <taxon>lamiids</taxon>
        <taxon>Solanales</taxon>
        <taxon>Solanaceae</taxon>
        <taxon>Solanoideae</taxon>
        <taxon>Solaneae</taxon>
        <taxon>Solanum</taxon>
    </lineage>
</organism>
<proteinExistence type="predicted"/>
<dbReference type="InParanoid" id="M1CEG4"/>
<reference evidence="3" key="1">
    <citation type="journal article" date="2011" name="Nature">
        <title>Genome sequence and analysis of the tuber crop potato.</title>
        <authorList>
            <consortium name="The Potato Genome Sequencing Consortium"/>
        </authorList>
    </citation>
    <scope>NUCLEOTIDE SEQUENCE [LARGE SCALE GENOMIC DNA]</scope>
    <source>
        <strain evidence="3">cv. DM1-3 516 R44</strain>
    </source>
</reference>
<reference evidence="2" key="2">
    <citation type="submission" date="2015-06" db="UniProtKB">
        <authorList>
            <consortium name="EnsemblPlants"/>
        </authorList>
    </citation>
    <scope>IDENTIFICATION</scope>
    <source>
        <strain evidence="2">DM1-3 516 R44</strain>
    </source>
</reference>
<accession>M1CEG4</accession>
<evidence type="ECO:0000259" key="1">
    <source>
        <dbReference type="SMART" id="SM00256"/>
    </source>
</evidence>
<keyword evidence="3" id="KW-1185">Reference proteome</keyword>
<dbReference type="eggNOG" id="ENOG502R6CS">
    <property type="taxonomic scope" value="Eukaryota"/>
</dbReference>
<dbReference type="InterPro" id="IPR001810">
    <property type="entry name" value="F-box_dom"/>
</dbReference>
<dbReference type="HOGENOM" id="CLU_363461_0_0_1"/>
<dbReference type="Gramene" id="PGSC0003DMT400065702">
    <property type="protein sequence ID" value="PGSC0003DMT400065702"/>
    <property type="gene ID" value="PGSC0003DMG400025563"/>
</dbReference>
<dbReference type="InterPro" id="IPR053197">
    <property type="entry name" value="F-box_SCFL_complex_component"/>
</dbReference>
<name>M1CEG4_SOLTU</name>
<dbReference type="InterPro" id="IPR036047">
    <property type="entry name" value="F-box-like_dom_sf"/>
</dbReference>
<dbReference type="Gene3D" id="1.20.1280.50">
    <property type="match status" value="1"/>
</dbReference>
<dbReference type="Pfam" id="PF00646">
    <property type="entry name" value="F-box"/>
    <property type="match status" value="1"/>
</dbReference>
<dbReference type="PaxDb" id="4113-PGSC0003DMT400065702"/>